<evidence type="ECO:0000256" key="2">
    <source>
        <dbReference type="ARBA" id="ARBA00005102"/>
    </source>
</evidence>
<dbReference type="PANTHER" id="PTHR31438:SF1">
    <property type="entry name" value="LYSINE N-ACYLTRANSFERASE C17G9.06C-RELATED"/>
    <property type="match status" value="1"/>
</dbReference>
<dbReference type="SMART" id="SM01006">
    <property type="entry name" value="AlcB"/>
    <property type="match status" value="1"/>
</dbReference>
<dbReference type="EMBL" id="CP148033">
    <property type="protein sequence ID" value="WXK92669.1"/>
    <property type="molecule type" value="Genomic_DNA"/>
</dbReference>
<evidence type="ECO:0000256" key="1">
    <source>
        <dbReference type="ARBA" id="ARBA00003818"/>
    </source>
</evidence>
<evidence type="ECO:0000256" key="4">
    <source>
        <dbReference type="ARBA" id="ARBA00031122"/>
    </source>
</evidence>
<reference evidence="7 8" key="1">
    <citation type="submission" date="2024-03" db="EMBL/GenBank/DDBJ databases">
        <title>Rhodococcus navarretei sp. nov. and Pseudarthrobacter quantumdoti sp. nov., two new species with the ability to biosynthesize Quantum Dots isolated from soil samples at Union Glacier, Antarctica.</title>
        <authorList>
            <person name="Vargas M."/>
        </authorList>
    </citation>
    <scope>NUCLEOTIDE SEQUENCE [LARGE SCALE GENOMIC DNA]</scope>
    <source>
        <strain evidence="7 8">RC-2-3</strain>
    </source>
</reference>
<comment type="function">
    <text evidence="1">Acyltransferase required for the direct transfer of medium- to long-chain fatty acyl moieties from a carrier protein (MbtL) on to the epsilon-amino group of lysine residue in the mycobactin core.</text>
</comment>
<dbReference type="PANTHER" id="PTHR31438">
    <property type="entry name" value="LYSINE N-ACYLTRANSFERASE C17G9.06C-RELATED"/>
    <property type="match status" value="1"/>
</dbReference>
<feature type="region of interest" description="Disordered" evidence="5">
    <location>
        <begin position="184"/>
        <end position="203"/>
    </location>
</feature>
<keyword evidence="8" id="KW-1185">Reference proteome</keyword>
<evidence type="ECO:0000256" key="5">
    <source>
        <dbReference type="SAM" id="MobiDB-lite"/>
    </source>
</evidence>
<dbReference type="Gene3D" id="3.40.630.30">
    <property type="match status" value="1"/>
</dbReference>
<evidence type="ECO:0000256" key="3">
    <source>
        <dbReference type="ARBA" id="ARBA00020586"/>
    </source>
</evidence>
<dbReference type="Proteomes" id="UP001623384">
    <property type="component" value="Chromosome"/>
</dbReference>
<evidence type="ECO:0000313" key="7">
    <source>
        <dbReference type="EMBL" id="WXK92669.1"/>
    </source>
</evidence>
<dbReference type="SUPFAM" id="SSF55729">
    <property type="entry name" value="Acyl-CoA N-acyltransferases (Nat)"/>
    <property type="match status" value="1"/>
</dbReference>
<accession>A0ABZ2R2K2</accession>
<comment type="pathway">
    <text evidence="2">Siderophore biosynthesis; mycobactin biosynthesis.</text>
</comment>
<organism evidence="7 8">
    <name type="scientific">Pseudarthrobacter quantipunctorum</name>
    <dbReference type="NCBI Taxonomy" id="3128980"/>
    <lineage>
        <taxon>Bacteria</taxon>
        <taxon>Bacillati</taxon>
        <taxon>Actinomycetota</taxon>
        <taxon>Actinomycetes</taxon>
        <taxon>Micrococcales</taxon>
        <taxon>Micrococcaceae</taxon>
        <taxon>Pseudarthrobacter</taxon>
    </lineage>
</organism>
<protein>
    <recommendedName>
        <fullName evidence="3">Lysine N-acyltransferase MbtK</fullName>
    </recommendedName>
    <alternativeName>
        <fullName evidence="4">Mycobactin synthase protein K</fullName>
    </alternativeName>
</protein>
<proteinExistence type="predicted"/>
<keyword evidence="7" id="KW-0808">Transferase</keyword>
<name>A0ABZ2R2K2_9MICC</name>
<dbReference type="GO" id="GO:0016746">
    <property type="term" value="F:acyltransferase activity"/>
    <property type="evidence" value="ECO:0007669"/>
    <property type="project" value="UniProtKB-KW"/>
</dbReference>
<keyword evidence="7" id="KW-0012">Acyltransferase</keyword>
<evidence type="ECO:0000259" key="6">
    <source>
        <dbReference type="SMART" id="SM01006"/>
    </source>
</evidence>
<feature type="domain" description="Acyltransferase MbtK/IucB-like conserved" evidence="6">
    <location>
        <begin position="6"/>
        <end position="53"/>
    </location>
</feature>
<gene>
    <name evidence="7" type="ORF">WHH00_16610</name>
</gene>
<dbReference type="Pfam" id="PF13523">
    <property type="entry name" value="Acetyltransf_8"/>
    <property type="match status" value="1"/>
</dbReference>
<dbReference type="InterPro" id="IPR019432">
    <property type="entry name" value="Acyltransferase_MbtK/IucB-like"/>
</dbReference>
<dbReference type="InterPro" id="IPR016181">
    <property type="entry name" value="Acyl_CoA_acyltransferase"/>
</dbReference>
<dbReference type="RefSeq" id="WP_406634491.1">
    <property type="nucleotide sequence ID" value="NZ_CP148033.1"/>
</dbReference>
<sequence length="203" mass="21701">MRFTFRCLDAAADAALVHSWVTRPYASFWGMLSATVEDVAREYAKIQSSGHHHALLGLDRGMPAFLMEEYQPAASPLAGVYPVLPGDVGMHLLVAPPSDGPEPGYTAAVMDAVLARLFSEPGVERIVVEPDARNTKIHALNKRLGFQPAGVVALPDKEALLSFCHRSDYLAARTALQATTALPAATARQATPSRPLISQGASL</sequence>
<evidence type="ECO:0000313" key="8">
    <source>
        <dbReference type="Proteomes" id="UP001623384"/>
    </source>
</evidence>